<evidence type="ECO:0000256" key="1">
    <source>
        <dbReference type="SAM" id="MobiDB-lite"/>
    </source>
</evidence>
<comment type="caution">
    <text evidence="2">The sequence shown here is derived from an EMBL/GenBank/DDBJ whole genome shotgun (WGS) entry which is preliminary data.</text>
</comment>
<sequence>MNKVARTRGARSLRGPLKKALHSENWETAAVQPQLGPGVPGRWGRRRRWETDDNMPQRTVMLCSVYCRVPATGRPGPSCLTPRRGPYRVQVLGSPEGARHAGAGAGSSEGHSIFTPAPAGHP</sequence>
<accession>A0A834A4T6</accession>
<dbReference type="Proteomes" id="UP000664940">
    <property type="component" value="Unassembled WGS sequence"/>
</dbReference>
<dbReference type="EMBL" id="JABVXQ010000006">
    <property type="protein sequence ID" value="KAF6104534.1"/>
    <property type="molecule type" value="Genomic_DNA"/>
</dbReference>
<feature type="region of interest" description="Disordered" evidence="1">
    <location>
        <begin position="93"/>
        <end position="122"/>
    </location>
</feature>
<name>A0A834A4T6_9CHIR</name>
<protein>
    <submittedName>
        <fullName evidence="2">Uncharacterized protein</fullName>
    </submittedName>
</protein>
<proteinExistence type="predicted"/>
<feature type="region of interest" description="Disordered" evidence="1">
    <location>
        <begin position="32"/>
        <end position="52"/>
    </location>
</feature>
<feature type="compositionally biased region" description="Low complexity" evidence="1">
    <location>
        <begin position="100"/>
        <end position="112"/>
    </location>
</feature>
<evidence type="ECO:0000313" key="3">
    <source>
        <dbReference type="Proteomes" id="UP000664940"/>
    </source>
</evidence>
<organism evidence="2 3">
    <name type="scientific">Phyllostomus discolor</name>
    <name type="common">pale spear-nosed bat</name>
    <dbReference type="NCBI Taxonomy" id="89673"/>
    <lineage>
        <taxon>Eukaryota</taxon>
        <taxon>Metazoa</taxon>
        <taxon>Chordata</taxon>
        <taxon>Craniata</taxon>
        <taxon>Vertebrata</taxon>
        <taxon>Euteleostomi</taxon>
        <taxon>Mammalia</taxon>
        <taxon>Eutheria</taxon>
        <taxon>Laurasiatheria</taxon>
        <taxon>Chiroptera</taxon>
        <taxon>Yangochiroptera</taxon>
        <taxon>Phyllostomidae</taxon>
        <taxon>Phyllostominae</taxon>
        <taxon>Phyllostomus</taxon>
    </lineage>
</organism>
<dbReference type="AlphaFoldDB" id="A0A834A4T6"/>
<reference evidence="2 3" key="1">
    <citation type="journal article" date="2020" name="Nature">
        <title>Six reference-quality genomes reveal evolution of bat adaptations.</title>
        <authorList>
            <person name="Jebb D."/>
            <person name="Huang Z."/>
            <person name="Pippel M."/>
            <person name="Hughes G.M."/>
            <person name="Lavrichenko K."/>
            <person name="Devanna P."/>
            <person name="Winkler S."/>
            <person name="Jermiin L.S."/>
            <person name="Skirmuntt E.C."/>
            <person name="Katzourakis A."/>
            <person name="Burkitt-Gray L."/>
            <person name="Ray D.A."/>
            <person name="Sullivan K.A.M."/>
            <person name="Roscito J.G."/>
            <person name="Kirilenko B.M."/>
            <person name="Davalos L.M."/>
            <person name="Corthals A.P."/>
            <person name="Power M.L."/>
            <person name="Jones G."/>
            <person name="Ransome R.D."/>
            <person name="Dechmann D.K.N."/>
            <person name="Locatelli A.G."/>
            <person name="Puechmaille S.J."/>
            <person name="Fedrigo O."/>
            <person name="Jarvis E.D."/>
            <person name="Hiller M."/>
            <person name="Vernes S.C."/>
            <person name="Myers E.W."/>
            <person name="Teeling E.C."/>
        </authorList>
    </citation>
    <scope>NUCLEOTIDE SEQUENCE [LARGE SCALE GENOMIC DNA]</scope>
    <source>
        <strain evidence="2">Bat1K_MPI-CBG_1</strain>
    </source>
</reference>
<evidence type="ECO:0000313" key="2">
    <source>
        <dbReference type="EMBL" id="KAF6104534.1"/>
    </source>
</evidence>
<gene>
    <name evidence="2" type="ORF">HJG60_011433</name>
</gene>